<evidence type="ECO:0000259" key="9">
    <source>
        <dbReference type="Pfam" id="PF07669"/>
    </source>
</evidence>
<evidence type="ECO:0000256" key="4">
    <source>
        <dbReference type="ARBA" id="ARBA00022691"/>
    </source>
</evidence>
<evidence type="ECO:0000256" key="2">
    <source>
        <dbReference type="ARBA" id="ARBA00022603"/>
    </source>
</evidence>
<dbReference type="InterPro" id="IPR029063">
    <property type="entry name" value="SAM-dependent_MTases_sf"/>
</dbReference>
<dbReference type="Pfam" id="PF12950">
    <property type="entry name" value="TaqI_C"/>
    <property type="match status" value="1"/>
</dbReference>
<dbReference type="Proteomes" id="UP000509667">
    <property type="component" value="Chromosome"/>
</dbReference>
<organism evidence="11 12">
    <name type="scientific">Halosimplex rubrum</name>
    <dbReference type="NCBI Taxonomy" id="869889"/>
    <lineage>
        <taxon>Archaea</taxon>
        <taxon>Methanobacteriati</taxon>
        <taxon>Methanobacteriota</taxon>
        <taxon>Stenosarchaea group</taxon>
        <taxon>Halobacteria</taxon>
        <taxon>Halobacteriales</taxon>
        <taxon>Haloarculaceae</taxon>
        <taxon>Halosimplex</taxon>
    </lineage>
</organism>
<evidence type="ECO:0000259" key="10">
    <source>
        <dbReference type="Pfam" id="PF12950"/>
    </source>
</evidence>
<protein>
    <recommendedName>
        <fullName evidence="1">site-specific DNA-methyltransferase (adenine-specific)</fullName>
        <ecNumber evidence="1">2.1.1.72</ecNumber>
    </recommendedName>
</protein>
<reference evidence="11 12" key="1">
    <citation type="submission" date="2020-07" db="EMBL/GenBank/DDBJ databases">
        <title>Halosimplex pelagicum sp. nov. and Halosimplex rubrum sp. nov., isolated from salted brown alga Laminaria, and emended description of the genus Halosimplex.</title>
        <authorList>
            <person name="Cui H."/>
        </authorList>
    </citation>
    <scope>NUCLEOTIDE SEQUENCE [LARGE SCALE GENOMIC DNA]</scope>
    <source>
        <strain evidence="11 12">R27</strain>
    </source>
</reference>
<evidence type="ECO:0000256" key="1">
    <source>
        <dbReference type="ARBA" id="ARBA00011900"/>
    </source>
</evidence>
<dbReference type="OrthoDB" id="45790at2157"/>
<dbReference type="EC" id="2.1.1.72" evidence="1"/>
<dbReference type="GO" id="GO:0009007">
    <property type="term" value="F:site-specific DNA-methyltransferase (adenine-specific) activity"/>
    <property type="evidence" value="ECO:0007669"/>
    <property type="project" value="UniProtKB-EC"/>
</dbReference>
<feature type="domain" description="TaqI-like C-terminal specificity" evidence="10">
    <location>
        <begin position="993"/>
        <end position="1104"/>
    </location>
</feature>
<dbReference type="PROSITE" id="PS00092">
    <property type="entry name" value="N6_MTASE"/>
    <property type="match status" value="1"/>
</dbReference>
<keyword evidence="4" id="KW-0949">S-adenosyl-L-methionine</keyword>
<evidence type="ECO:0000256" key="6">
    <source>
        <dbReference type="ARBA" id="ARBA00023125"/>
    </source>
</evidence>
<keyword evidence="8" id="KW-0175">Coiled coil</keyword>
<dbReference type="GO" id="GO:0003677">
    <property type="term" value="F:DNA binding"/>
    <property type="evidence" value="ECO:0007669"/>
    <property type="project" value="UniProtKB-KW"/>
</dbReference>
<evidence type="ECO:0000256" key="7">
    <source>
        <dbReference type="ARBA" id="ARBA00047942"/>
    </source>
</evidence>
<dbReference type="PANTHER" id="PTHR33841:SF1">
    <property type="entry name" value="DNA METHYLTRANSFERASE A"/>
    <property type="match status" value="1"/>
</dbReference>
<dbReference type="Pfam" id="PF07669">
    <property type="entry name" value="Eco57I"/>
    <property type="match status" value="1"/>
</dbReference>
<accession>A0A7D5PA36</accession>
<evidence type="ECO:0000313" key="12">
    <source>
        <dbReference type="Proteomes" id="UP000509667"/>
    </source>
</evidence>
<dbReference type="PANTHER" id="PTHR33841">
    <property type="entry name" value="DNA METHYLTRANSFERASE YEEA-RELATED"/>
    <property type="match status" value="1"/>
</dbReference>
<gene>
    <name evidence="11" type="ORF">HZS55_08770</name>
</gene>
<evidence type="ECO:0000256" key="3">
    <source>
        <dbReference type="ARBA" id="ARBA00022679"/>
    </source>
</evidence>
<sequence length="1365" mass="155030">MSQATLPSTPYQNSNLFSNYYLDERVADLDAWDCDDEARAAFEELQDLWELEGDLLPSYKEDELLDSWIDEVLDTLGFGTMSETTLPESGGYNDRLLFESDDDRREGALRKKEGEPEAMYGTAAAVLEAKQWDADFSARFSEQRSYRDASHQIKYYLEHTPERMRWGVLTDGRKWRLYGTKDYATETYYEVDLPELLRSGSVEQFKYFFAFFRPAAFRETAGTCFLDTVWSESETAAQELGEDLQDNVFTALRVLGEGFVETNDLDIDPDDDAALEQLKEQSLVLLYRLMFVLYAESRGLIHPDDPDAVDEYEEHFSLDTLRLEVNDEIEGGGSLSDYSEHATSMWSRLEDLFRLVDSGEESLGIPPYNGGLFDDDNHEFLADNQVADRYVAEVIYRLGTTKADDGSFVLADYADLDTRHLGSIYEGLLEHEFRIAPEAYAAVAEDGGQVWEPATDVTVAEAVETVEAGELFVVNDDGERKATGAYYTPDYVVAYIVEETVDPLIDDIDSELRADGLEPGDPTYFGRFYRQVQELTILDPAMGSGHFLTKAVGYLTEQVMEVVREGEQGRDEQVIRRTLAKECIYGVDVNGMAVELAKLSMWLETLAADKPLAFLDHRLKAGNSLVGSDITNVLSDDSEIEGETVDQDDGIVQTTFSRFERARRRTLDHVMDLMKDLLAIDNEELEDIKSMEELYDKIRDDPLYQRLFELANVHTAEQFGADVPEGAYEEMAGAIEDADDWAEIESEPWFSEAQSVAGREDFFHWELEYPEVFFDDEGEKRDDSGFDAVVGNPPYVPTEQIAELQKEFLTERYETLYRKYDLSVAFLERSFELARTNAFTGMITPVAWETGENYSKFREKRLASGEASIEKIINLPFDVFEDAYVDTNIAIFQESGGNSGEFLAKEFEKRNRIRDVDALRDGFSRVPYEYLTNDKNSKIYTSSNYYELLQSYESERFSELGALTRSQQGIVASFFDYSDEKESEDFLSYKECDVYRYSLTVTEERFIDFSGNESQKEYYTQPRILLRRLVSRDDRLMAAVAEESFVVKKDLNPFIKDGTDLSLRYLFACLNSSLLSFLYVSTSALAQKDDFRQTTLSEVRSLPIRNLSISNEPDGTELEELQNRYESEEKSAFPRVNELIESSTGQRAIHDFVSFLTVKIEDATERKNRLNTNLLDYFGAYSTGDSLEEIGFVQPPENVAGSILQETTKQKPNLKVGEATVSRESDSTVEIRLTARYKPDPDKKGADAYTETDPLPALRITDLTETEADLIEAFVPVAVDEAGGFAGFRETATKTNSLVDRLRALTLPRVADVAEGLASYRETMARAEELEAKIERTDDLIDEIVYELYGLTDEEIEIVEDAVGE</sequence>
<proteinExistence type="predicted"/>
<keyword evidence="5" id="KW-0680">Restriction system</keyword>
<evidence type="ECO:0000256" key="5">
    <source>
        <dbReference type="ARBA" id="ARBA00022747"/>
    </source>
</evidence>
<evidence type="ECO:0000313" key="11">
    <source>
        <dbReference type="EMBL" id="QLH77379.1"/>
    </source>
</evidence>
<dbReference type="PRINTS" id="PR00507">
    <property type="entry name" value="N12N6MTFRASE"/>
</dbReference>
<keyword evidence="2 11" id="KW-0489">Methyltransferase</keyword>
<dbReference type="KEGG" id="hrr:HZS55_08770"/>
<evidence type="ECO:0000256" key="8">
    <source>
        <dbReference type="SAM" id="Coils"/>
    </source>
</evidence>
<dbReference type="InterPro" id="IPR011639">
    <property type="entry name" value="MethylTrfase_TaqI-like_dom"/>
</dbReference>
<feature type="domain" description="Type II methyltransferase M.TaqI-like" evidence="9">
    <location>
        <begin position="582"/>
        <end position="880"/>
    </location>
</feature>
<keyword evidence="12" id="KW-1185">Reference proteome</keyword>
<dbReference type="SUPFAM" id="SSF53335">
    <property type="entry name" value="S-adenosyl-L-methionine-dependent methyltransferases"/>
    <property type="match status" value="1"/>
</dbReference>
<keyword evidence="3" id="KW-0808">Transferase</keyword>
<dbReference type="RefSeq" id="WP_179911307.1">
    <property type="nucleotide sequence ID" value="NZ_CP058910.1"/>
</dbReference>
<dbReference type="InterPro" id="IPR050953">
    <property type="entry name" value="N4_N6_ade-DNA_methylase"/>
</dbReference>
<keyword evidence="6" id="KW-0238">DNA-binding</keyword>
<dbReference type="GO" id="GO:0009307">
    <property type="term" value="P:DNA restriction-modification system"/>
    <property type="evidence" value="ECO:0007669"/>
    <property type="project" value="UniProtKB-KW"/>
</dbReference>
<dbReference type="EMBL" id="CP058910">
    <property type="protein sequence ID" value="QLH77379.1"/>
    <property type="molecule type" value="Genomic_DNA"/>
</dbReference>
<dbReference type="InterPro" id="IPR025931">
    <property type="entry name" value="TaqI_C"/>
</dbReference>
<dbReference type="GO" id="GO:0032259">
    <property type="term" value="P:methylation"/>
    <property type="evidence" value="ECO:0007669"/>
    <property type="project" value="UniProtKB-KW"/>
</dbReference>
<name>A0A7D5PA36_9EURY</name>
<feature type="coiled-coil region" evidence="8">
    <location>
        <begin position="1317"/>
        <end position="1347"/>
    </location>
</feature>
<comment type="catalytic activity">
    <reaction evidence="7">
        <text>a 2'-deoxyadenosine in DNA + S-adenosyl-L-methionine = an N(6)-methyl-2'-deoxyadenosine in DNA + S-adenosyl-L-homocysteine + H(+)</text>
        <dbReference type="Rhea" id="RHEA:15197"/>
        <dbReference type="Rhea" id="RHEA-COMP:12418"/>
        <dbReference type="Rhea" id="RHEA-COMP:12419"/>
        <dbReference type="ChEBI" id="CHEBI:15378"/>
        <dbReference type="ChEBI" id="CHEBI:57856"/>
        <dbReference type="ChEBI" id="CHEBI:59789"/>
        <dbReference type="ChEBI" id="CHEBI:90615"/>
        <dbReference type="ChEBI" id="CHEBI:90616"/>
        <dbReference type="EC" id="2.1.1.72"/>
    </reaction>
</comment>
<dbReference type="GeneID" id="56077951"/>
<dbReference type="InterPro" id="IPR002052">
    <property type="entry name" value="DNA_methylase_N6_adenine_CS"/>
</dbReference>
<dbReference type="REBASE" id="411667">
    <property type="entry name" value="HruR27ORF8770P"/>
</dbReference>
<dbReference type="Gene3D" id="3.40.50.150">
    <property type="entry name" value="Vaccinia Virus protein VP39"/>
    <property type="match status" value="2"/>
</dbReference>